<evidence type="ECO:0000313" key="3">
    <source>
        <dbReference type="Proteomes" id="UP001162156"/>
    </source>
</evidence>
<feature type="domain" description="Adenylate cyclase conserved" evidence="1">
    <location>
        <begin position="19"/>
        <end position="70"/>
    </location>
</feature>
<proteinExistence type="predicted"/>
<dbReference type="EMBL" id="JANEYF010003639">
    <property type="protein sequence ID" value="KAJ8935000.1"/>
    <property type="molecule type" value="Genomic_DNA"/>
</dbReference>
<dbReference type="Proteomes" id="UP001162156">
    <property type="component" value="Unassembled WGS sequence"/>
</dbReference>
<keyword evidence="3" id="KW-1185">Reference proteome</keyword>
<evidence type="ECO:0000313" key="2">
    <source>
        <dbReference type="EMBL" id="KAJ8935000.1"/>
    </source>
</evidence>
<protein>
    <recommendedName>
        <fullName evidence="1">Adenylate cyclase conserved domain-containing protein</fullName>
    </recommendedName>
</protein>
<dbReference type="GO" id="GO:0005886">
    <property type="term" value="C:plasma membrane"/>
    <property type="evidence" value="ECO:0007669"/>
    <property type="project" value="InterPro"/>
</dbReference>
<name>A0AAV8X8X9_9CUCU</name>
<dbReference type="InterPro" id="IPR009398">
    <property type="entry name" value="Adcy_conserved_dom"/>
</dbReference>
<accession>A0AAV8X8X9</accession>
<dbReference type="Pfam" id="PF06327">
    <property type="entry name" value="Adcy_cons_dom"/>
    <property type="match status" value="1"/>
</dbReference>
<sequence>MIVLVLEIRLRRNSKGPLKKRHSSVYHQPSNRVNKYLAQAIEARSVDREKSTHVNLFTLCFKDRYKEHQVSINLF</sequence>
<gene>
    <name evidence="2" type="ORF">NQ314_013072</name>
</gene>
<dbReference type="AlphaFoldDB" id="A0AAV8X8X9"/>
<dbReference type="GO" id="GO:0004016">
    <property type="term" value="F:adenylate cyclase activity"/>
    <property type="evidence" value="ECO:0007669"/>
    <property type="project" value="InterPro"/>
</dbReference>
<comment type="caution">
    <text evidence="2">The sequence shown here is derived from an EMBL/GenBank/DDBJ whole genome shotgun (WGS) entry which is preliminary data.</text>
</comment>
<organism evidence="2 3">
    <name type="scientific">Rhamnusium bicolor</name>
    <dbReference type="NCBI Taxonomy" id="1586634"/>
    <lineage>
        <taxon>Eukaryota</taxon>
        <taxon>Metazoa</taxon>
        <taxon>Ecdysozoa</taxon>
        <taxon>Arthropoda</taxon>
        <taxon>Hexapoda</taxon>
        <taxon>Insecta</taxon>
        <taxon>Pterygota</taxon>
        <taxon>Neoptera</taxon>
        <taxon>Endopterygota</taxon>
        <taxon>Coleoptera</taxon>
        <taxon>Polyphaga</taxon>
        <taxon>Cucujiformia</taxon>
        <taxon>Chrysomeloidea</taxon>
        <taxon>Cerambycidae</taxon>
        <taxon>Lepturinae</taxon>
        <taxon>Rhagiini</taxon>
        <taxon>Rhamnusium</taxon>
    </lineage>
</organism>
<reference evidence="2" key="1">
    <citation type="journal article" date="2023" name="Insect Mol. Biol.">
        <title>Genome sequencing provides insights into the evolution of gene families encoding plant cell wall-degrading enzymes in longhorned beetles.</title>
        <authorList>
            <person name="Shin N.R."/>
            <person name="Okamura Y."/>
            <person name="Kirsch R."/>
            <person name="Pauchet Y."/>
        </authorList>
    </citation>
    <scope>NUCLEOTIDE SEQUENCE</scope>
    <source>
        <strain evidence="2">RBIC_L_NR</strain>
    </source>
</reference>
<evidence type="ECO:0000259" key="1">
    <source>
        <dbReference type="Pfam" id="PF06327"/>
    </source>
</evidence>
<dbReference type="GO" id="GO:0006171">
    <property type="term" value="P:cAMP biosynthetic process"/>
    <property type="evidence" value="ECO:0007669"/>
    <property type="project" value="InterPro"/>
</dbReference>